<proteinExistence type="predicted"/>
<gene>
    <name evidence="1" type="ORF">Pfra01_003010500</name>
</gene>
<reference evidence="1" key="1">
    <citation type="submission" date="2023-04" db="EMBL/GenBank/DDBJ databases">
        <title>Phytophthora fragariaefolia NBRC 109709.</title>
        <authorList>
            <person name="Ichikawa N."/>
            <person name="Sato H."/>
            <person name="Tonouchi N."/>
        </authorList>
    </citation>
    <scope>NUCLEOTIDE SEQUENCE</scope>
    <source>
        <strain evidence="1">NBRC 109709</strain>
    </source>
</reference>
<evidence type="ECO:0000313" key="1">
    <source>
        <dbReference type="EMBL" id="GMG17312.1"/>
    </source>
</evidence>
<dbReference type="EMBL" id="BSXT01018997">
    <property type="protein sequence ID" value="GMG17312.1"/>
    <property type="molecule type" value="Genomic_DNA"/>
</dbReference>
<comment type="caution">
    <text evidence="1">The sequence shown here is derived from an EMBL/GenBank/DDBJ whole genome shotgun (WGS) entry which is preliminary data.</text>
</comment>
<accession>A0A9W6YJ95</accession>
<evidence type="ECO:0000313" key="2">
    <source>
        <dbReference type="Proteomes" id="UP001165121"/>
    </source>
</evidence>
<organism evidence="1 2">
    <name type="scientific">Phytophthora fragariaefolia</name>
    <dbReference type="NCBI Taxonomy" id="1490495"/>
    <lineage>
        <taxon>Eukaryota</taxon>
        <taxon>Sar</taxon>
        <taxon>Stramenopiles</taxon>
        <taxon>Oomycota</taxon>
        <taxon>Peronosporomycetes</taxon>
        <taxon>Peronosporales</taxon>
        <taxon>Peronosporaceae</taxon>
        <taxon>Phytophthora</taxon>
    </lineage>
</organism>
<dbReference type="AlphaFoldDB" id="A0A9W6YJ95"/>
<dbReference type="Proteomes" id="UP001165121">
    <property type="component" value="Unassembled WGS sequence"/>
</dbReference>
<protein>
    <submittedName>
        <fullName evidence="1">Unnamed protein product</fullName>
    </submittedName>
</protein>
<name>A0A9W6YJ95_9STRA</name>
<keyword evidence="2" id="KW-1185">Reference proteome</keyword>
<sequence>MASKNFQTTRRPDETPLEYLYRLNVGAIRAKIRYEDGTKEEKREHVELFINTLGSQEVELASRLTLMKVPDVETLEKKLRTLQRALTQQKKAHFMLSGFRQKTATPAPPTRAVHMIQAATSDSDVEREKRDIDYDQAYDPNRVEDEHAEYFMQGHTAPPEAVALGQCRPRYRHYRANRRARGADTREAWVVLEGKFR</sequence>